<evidence type="ECO:0000313" key="2">
    <source>
        <dbReference type="EMBL" id="MDX8032129.1"/>
    </source>
</evidence>
<dbReference type="InterPro" id="IPR036291">
    <property type="entry name" value="NAD(P)-bd_dom_sf"/>
</dbReference>
<feature type="domain" description="Enoyl reductase (ER)" evidence="1">
    <location>
        <begin position="19"/>
        <end position="268"/>
    </location>
</feature>
<evidence type="ECO:0000259" key="1">
    <source>
        <dbReference type="SMART" id="SM00829"/>
    </source>
</evidence>
<keyword evidence="2" id="KW-0560">Oxidoreductase</keyword>
<protein>
    <submittedName>
        <fullName evidence="2">NADP-dependent oxidoreductase</fullName>
        <ecNumber evidence="2">1.-.-.-</ecNumber>
    </submittedName>
</protein>
<dbReference type="InterPro" id="IPR052733">
    <property type="entry name" value="Chloroplast_QOR"/>
</dbReference>
<dbReference type="InterPro" id="IPR011032">
    <property type="entry name" value="GroES-like_sf"/>
</dbReference>
<dbReference type="CDD" id="cd05289">
    <property type="entry name" value="MDR_like_2"/>
    <property type="match status" value="1"/>
</dbReference>
<organism evidence="2 3">
    <name type="scientific">Lentzea miocenica</name>
    <dbReference type="NCBI Taxonomy" id="3095431"/>
    <lineage>
        <taxon>Bacteria</taxon>
        <taxon>Bacillati</taxon>
        <taxon>Actinomycetota</taxon>
        <taxon>Actinomycetes</taxon>
        <taxon>Pseudonocardiales</taxon>
        <taxon>Pseudonocardiaceae</taxon>
        <taxon>Lentzea</taxon>
    </lineage>
</organism>
<proteinExistence type="predicted"/>
<dbReference type="SUPFAM" id="SSF51735">
    <property type="entry name" value="NAD(P)-binding Rossmann-fold domains"/>
    <property type="match status" value="1"/>
</dbReference>
<dbReference type="EMBL" id="JAXAVW010000014">
    <property type="protein sequence ID" value="MDX8032129.1"/>
    <property type="molecule type" value="Genomic_DNA"/>
</dbReference>
<evidence type="ECO:0000313" key="3">
    <source>
        <dbReference type="Proteomes" id="UP001285521"/>
    </source>
</evidence>
<dbReference type="GO" id="GO:0016491">
    <property type="term" value="F:oxidoreductase activity"/>
    <property type="evidence" value="ECO:0007669"/>
    <property type="project" value="UniProtKB-KW"/>
</dbReference>
<dbReference type="InterPro" id="IPR020843">
    <property type="entry name" value="ER"/>
</dbReference>
<reference evidence="2 3" key="2">
    <citation type="submission" date="2023-11" db="EMBL/GenBank/DDBJ databases">
        <authorList>
            <person name="Lara A.C."/>
            <person name="Chronakova A."/>
        </authorList>
    </citation>
    <scope>NUCLEOTIDE SEQUENCE [LARGE SCALE GENOMIC DNA]</scope>
    <source>
        <strain evidence="2 3">BCCO 10_0856</strain>
    </source>
</reference>
<accession>A0ABU4T1V2</accession>
<dbReference type="Gene3D" id="3.90.180.10">
    <property type="entry name" value="Medium-chain alcohol dehydrogenases, catalytic domain"/>
    <property type="match status" value="1"/>
</dbReference>
<dbReference type="SUPFAM" id="SSF50129">
    <property type="entry name" value="GroES-like"/>
    <property type="match status" value="1"/>
</dbReference>
<name>A0ABU4T1V2_9PSEU</name>
<gene>
    <name evidence="2" type="ORF">SK803_18065</name>
</gene>
<dbReference type="Gene3D" id="3.40.50.720">
    <property type="entry name" value="NAD(P)-binding Rossmann-like Domain"/>
    <property type="match status" value="1"/>
</dbReference>
<dbReference type="SMART" id="SM00829">
    <property type="entry name" value="PKS_ER"/>
    <property type="match status" value="1"/>
</dbReference>
<dbReference type="InterPro" id="IPR013154">
    <property type="entry name" value="ADH-like_N"/>
</dbReference>
<dbReference type="Proteomes" id="UP001285521">
    <property type="component" value="Unassembled WGS sequence"/>
</dbReference>
<dbReference type="Pfam" id="PF08240">
    <property type="entry name" value="ADH_N"/>
    <property type="match status" value="1"/>
</dbReference>
<dbReference type="EC" id="1.-.-.-" evidence="2"/>
<sequence length="270" mass="27979">MSVTRSGVGMWAIAAADFGAELELVELPEPTAAPGQLKVRLFAASVNPFDRKVVNGMLRGSGEHRFPLVPGTDGAGEVVGSGERIFGTFFHHPVGLGTYAEYVTVPAGNALAPLPEDLDPAVAAALPTAGMTALQLVESLGSAQSVLIIGPNGGVGSFAVQIARAAGKRVIPVGRGDSLVEADALIDLVSNDRSSFEANARYAPLAFNTNYVSSDSAQNFGMKGSRETLVRLASMVQAGDLDVPIARRVPLREATDVFAGHGPGKTVIIM</sequence>
<dbReference type="PANTHER" id="PTHR44013:SF1">
    <property type="entry name" value="ZINC-TYPE ALCOHOL DEHYDROGENASE-LIKE PROTEIN C16A3.02C"/>
    <property type="match status" value="1"/>
</dbReference>
<reference evidence="2 3" key="1">
    <citation type="submission" date="2023-11" db="EMBL/GenBank/DDBJ databases">
        <title>Lentzea sokolovensis, sp. nov., Lentzea kristufkii, sp. nov., and Lentzea miocenensis, sp. nov., rare actinobacteria from Sokolov Coal Basin, Miocene lacustrine sediment, Czech Republic.</title>
        <authorList>
            <person name="Lara A."/>
            <person name="Kotroba L."/>
            <person name="Nouioui I."/>
            <person name="Neumann-Schaal M."/>
            <person name="Mast Y."/>
            <person name="Chronakova A."/>
        </authorList>
    </citation>
    <scope>NUCLEOTIDE SEQUENCE [LARGE SCALE GENOMIC DNA]</scope>
    <source>
        <strain evidence="2 3">BCCO 10_0856</strain>
    </source>
</reference>
<dbReference type="PANTHER" id="PTHR44013">
    <property type="entry name" value="ZINC-TYPE ALCOHOL DEHYDROGENASE-LIKE PROTEIN C16A3.02C"/>
    <property type="match status" value="1"/>
</dbReference>
<comment type="caution">
    <text evidence="2">The sequence shown here is derived from an EMBL/GenBank/DDBJ whole genome shotgun (WGS) entry which is preliminary data.</text>
</comment>
<keyword evidence="3" id="KW-1185">Reference proteome</keyword>
<dbReference type="RefSeq" id="WP_319967176.1">
    <property type="nucleotide sequence ID" value="NZ_JAXAVW010000014.1"/>
</dbReference>